<dbReference type="Proteomes" id="UP000295357">
    <property type="component" value="Unassembled WGS sequence"/>
</dbReference>
<organism evidence="1 2">
    <name type="scientific">Roseateles asaccharophilus</name>
    <dbReference type="NCBI Taxonomy" id="582607"/>
    <lineage>
        <taxon>Bacteria</taxon>
        <taxon>Pseudomonadati</taxon>
        <taxon>Pseudomonadota</taxon>
        <taxon>Betaproteobacteria</taxon>
        <taxon>Burkholderiales</taxon>
        <taxon>Sphaerotilaceae</taxon>
        <taxon>Roseateles</taxon>
    </lineage>
</organism>
<dbReference type="EMBL" id="SNXE01000008">
    <property type="protein sequence ID" value="TDP06701.1"/>
    <property type="molecule type" value="Genomic_DNA"/>
</dbReference>
<gene>
    <name evidence="1" type="ORF">DFR39_108173</name>
</gene>
<dbReference type="OrthoDB" id="8687298at2"/>
<name>A0A4R6MW45_9BURK</name>
<evidence type="ECO:0000313" key="2">
    <source>
        <dbReference type="Proteomes" id="UP000295357"/>
    </source>
</evidence>
<sequence length="137" mass="15930">MLNLIARWKRSRSFAPTAPAAGVSATRPPDSLLQNLLRWLPGEKTPWHVRAEDPALLPLLRSEFERCLGGVDVPQELMRSIRRARRVDDFWHLRGWLYTEVARAHDQQEAEQRLARLNLHFTDPVDTFFLVGPVRRQ</sequence>
<comment type="caution">
    <text evidence="1">The sequence shown here is derived from an EMBL/GenBank/DDBJ whole genome shotgun (WGS) entry which is preliminary data.</text>
</comment>
<dbReference type="AlphaFoldDB" id="A0A4R6MW45"/>
<accession>A0A4R6MW45</accession>
<evidence type="ECO:0000313" key="1">
    <source>
        <dbReference type="EMBL" id="TDP06701.1"/>
    </source>
</evidence>
<keyword evidence="2" id="KW-1185">Reference proteome</keyword>
<reference evidence="1 2" key="1">
    <citation type="submission" date="2019-03" db="EMBL/GenBank/DDBJ databases">
        <title>Genomic Encyclopedia of Type Strains, Phase IV (KMG-IV): sequencing the most valuable type-strain genomes for metagenomic binning, comparative biology and taxonomic classification.</title>
        <authorList>
            <person name="Goeker M."/>
        </authorList>
    </citation>
    <scope>NUCLEOTIDE SEQUENCE [LARGE SCALE GENOMIC DNA]</scope>
    <source>
        <strain evidence="1 2">DSM 25082</strain>
    </source>
</reference>
<dbReference type="RefSeq" id="WP_133604895.1">
    <property type="nucleotide sequence ID" value="NZ_JAUFPJ010000009.1"/>
</dbReference>
<protein>
    <submittedName>
        <fullName evidence="1">Uncharacterized protein</fullName>
    </submittedName>
</protein>
<proteinExistence type="predicted"/>